<dbReference type="InterPro" id="IPR005625">
    <property type="entry name" value="PepSY-ass_TM"/>
</dbReference>
<protein>
    <submittedName>
        <fullName evidence="3">PepSY domain-containing protein</fullName>
    </submittedName>
</protein>
<sequence length="469" mass="50376">MSRRSSDSPETPSRVRGRRERTARHRAAIRPVLWRVHFLGGLLAAPLVFAMAITGILYAWNPQLEYLLHRKALTAVAEGPDRPLSEQVASARQTRPELRLSSVTPAAPDAPRGEATTAVTLVPVAAGSNRFEKPNGAVTVYVDPASAEVTGSVLEANRPDEWLRNLHSNFRIGKFAEPISELAASWLLVSVLTGLVLWWPRGNRALGRNFRFRIPGRSRWRSLHGLVGVAASAGLVLFIVTGLTWTTYAGSWVDLARGQFDSDSPEVSTVLDRTGGPGSEDSALSGADSTDTAGTPPGIDRVAAAARESELTGIVVLEPPKEPGRAWTAEEDDSSWPVEQSAVAVDGTTGDVVDRVDWEDYPLLAKATSLGIDFHQAELFGLATQLLLTALAVALLVLIVAGYRVWLLRRPSGSLGAPPRVGSLLREAPVSVLLGFALLMVLLPVLAITLLGYLAVERVVRSARRPSTG</sequence>
<dbReference type="Proteomes" id="UP000215043">
    <property type="component" value="Chromosome"/>
</dbReference>
<feature type="transmembrane region" description="Helical" evidence="2">
    <location>
        <begin position="223"/>
        <end position="245"/>
    </location>
</feature>
<dbReference type="EMBL" id="CP022752">
    <property type="protein sequence ID" value="ASU78519.1"/>
    <property type="molecule type" value="Genomic_DNA"/>
</dbReference>
<feature type="region of interest" description="Disordered" evidence="1">
    <location>
        <begin position="1"/>
        <end position="22"/>
    </location>
</feature>
<feature type="transmembrane region" description="Helical" evidence="2">
    <location>
        <begin position="386"/>
        <end position="407"/>
    </location>
</feature>
<reference evidence="3 4" key="1">
    <citation type="submission" date="2017-08" db="EMBL/GenBank/DDBJ databases">
        <title>The complete genome sequence of moderately halophilic actinomycete Actinopolyspora erythraea YIM 90600, the producer of novel erythromycin, novel actinopolysporins A-C and tubercidin.</title>
        <authorList>
            <person name="Yin M."/>
            <person name="Tang S."/>
        </authorList>
    </citation>
    <scope>NUCLEOTIDE SEQUENCE [LARGE SCALE GENOMIC DNA]</scope>
    <source>
        <strain evidence="3 4">YIM 90600</strain>
    </source>
</reference>
<evidence type="ECO:0000313" key="3">
    <source>
        <dbReference type="EMBL" id="ASU78519.1"/>
    </source>
</evidence>
<dbReference type="AlphaFoldDB" id="A0A223RRM7"/>
<feature type="transmembrane region" description="Helical" evidence="2">
    <location>
        <begin position="183"/>
        <end position="202"/>
    </location>
</feature>
<organism evidence="3 4">
    <name type="scientific">Actinopolyspora erythraea</name>
    <dbReference type="NCBI Taxonomy" id="414996"/>
    <lineage>
        <taxon>Bacteria</taxon>
        <taxon>Bacillati</taxon>
        <taxon>Actinomycetota</taxon>
        <taxon>Actinomycetes</taxon>
        <taxon>Actinopolysporales</taxon>
        <taxon>Actinopolysporaceae</taxon>
        <taxon>Actinopolyspora</taxon>
    </lineage>
</organism>
<dbReference type="PANTHER" id="PTHR34219:SF1">
    <property type="entry name" value="PEPSY DOMAIN-CONTAINING PROTEIN"/>
    <property type="match status" value="1"/>
</dbReference>
<dbReference type="RefSeq" id="WP_084133923.1">
    <property type="nucleotide sequence ID" value="NZ_CP022752.1"/>
</dbReference>
<dbReference type="OrthoDB" id="9791166at2"/>
<gene>
    <name evidence="3" type="ORF">CDG81_09760</name>
</gene>
<accession>A0A223RRM7</accession>
<keyword evidence="2" id="KW-0812">Transmembrane</keyword>
<dbReference type="PANTHER" id="PTHR34219">
    <property type="entry name" value="IRON-REGULATED INNER MEMBRANE PROTEIN-RELATED"/>
    <property type="match status" value="1"/>
</dbReference>
<feature type="transmembrane region" description="Helical" evidence="2">
    <location>
        <begin position="36"/>
        <end position="60"/>
    </location>
</feature>
<dbReference type="KEGG" id="aey:CDG81_09760"/>
<evidence type="ECO:0000256" key="2">
    <source>
        <dbReference type="SAM" id="Phobius"/>
    </source>
</evidence>
<proteinExistence type="predicted"/>
<evidence type="ECO:0000256" key="1">
    <source>
        <dbReference type="SAM" id="MobiDB-lite"/>
    </source>
</evidence>
<feature type="region of interest" description="Disordered" evidence="1">
    <location>
        <begin position="261"/>
        <end position="299"/>
    </location>
</feature>
<feature type="transmembrane region" description="Helical" evidence="2">
    <location>
        <begin position="428"/>
        <end position="456"/>
    </location>
</feature>
<keyword evidence="2" id="KW-1133">Transmembrane helix</keyword>
<keyword evidence="2" id="KW-0472">Membrane</keyword>
<name>A0A223RRM7_9ACTN</name>
<feature type="region of interest" description="Disordered" evidence="1">
    <location>
        <begin position="79"/>
        <end position="114"/>
    </location>
</feature>
<dbReference type="Pfam" id="PF03929">
    <property type="entry name" value="PepSY_TM"/>
    <property type="match status" value="1"/>
</dbReference>
<evidence type="ECO:0000313" key="4">
    <source>
        <dbReference type="Proteomes" id="UP000215043"/>
    </source>
</evidence>